<feature type="chain" id="PRO_5040722571" description="Lipoprotein" evidence="1">
    <location>
        <begin position="24"/>
        <end position="121"/>
    </location>
</feature>
<organism evidence="2 3">
    <name type="scientific">Paraburkholderia tagetis</name>
    <dbReference type="NCBI Taxonomy" id="2913261"/>
    <lineage>
        <taxon>Bacteria</taxon>
        <taxon>Pseudomonadati</taxon>
        <taxon>Pseudomonadota</taxon>
        <taxon>Betaproteobacteria</taxon>
        <taxon>Burkholderiales</taxon>
        <taxon>Burkholderiaceae</taxon>
        <taxon>Paraburkholderia</taxon>
    </lineage>
</organism>
<keyword evidence="3" id="KW-1185">Reference proteome</keyword>
<name>A0A9X1RP51_9BURK</name>
<evidence type="ECO:0008006" key="4">
    <source>
        <dbReference type="Google" id="ProtNLM"/>
    </source>
</evidence>
<evidence type="ECO:0000313" key="3">
    <source>
        <dbReference type="Proteomes" id="UP001139308"/>
    </source>
</evidence>
<evidence type="ECO:0000313" key="2">
    <source>
        <dbReference type="EMBL" id="MCG5074938.1"/>
    </source>
</evidence>
<gene>
    <name evidence="2" type="ORF">L5014_16480</name>
</gene>
<dbReference type="PROSITE" id="PS51257">
    <property type="entry name" value="PROKAR_LIPOPROTEIN"/>
    <property type="match status" value="1"/>
</dbReference>
<accession>A0A9X1RP51</accession>
<feature type="signal peptide" evidence="1">
    <location>
        <begin position="1"/>
        <end position="23"/>
    </location>
</feature>
<dbReference type="RefSeq" id="WP_238464894.1">
    <property type="nucleotide sequence ID" value="NZ_JAKLJA010000012.1"/>
</dbReference>
<keyword evidence="1" id="KW-0732">Signal</keyword>
<reference evidence="2" key="1">
    <citation type="submission" date="2022-01" db="EMBL/GenBank/DDBJ databases">
        <title>Genome sequence and assembly of Parabukholderia sp. RG36.</title>
        <authorList>
            <person name="Chhetri G."/>
        </authorList>
    </citation>
    <scope>NUCLEOTIDE SEQUENCE</scope>
    <source>
        <strain evidence="2">RG36</strain>
    </source>
</reference>
<protein>
    <recommendedName>
        <fullName evidence="4">Lipoprotein</fullName>
    </recommendedName>
</protein>
<evidence type="ECO:0000256" key="1">
    <source>
        <dbReference type="SAM" id="SignalP"/>
    </source>
</evidence>
<dbReference type="Proteomes" id="UP001139308">
    <property type="component" value="Unassembled WGS sequence"/>
</dbReference>
<comment type="caution">
    <text evidence="2">The sequence shown here is derived from an EMBL/GenBank/DDBJ whole genome shotgun (WGS) entry which is preliminary data.</text>
</comment>
<dbReference type="EMBL" id="JAKLJA010000012">
    <property type="protein sequence ID" value="MCG5074938.1"/>
    <property type="molecule type" value="Genomic_DNA"/>
</dbReference>
<dbReference type="AlphaFoldDB" id="A0A9X1RP51"/>
<proteinExistence type="predicted"/>
<sequence>MNRAIRYAAAGALVSILAACVVNQPAPPRTVVVNPGPNPHEVAVDRLHQVDGRIDNLGRRIDLRVNQGYYPPPQGAALHHRLDTIRGEAHDMASQHGGGISGDEQHVLNQELDTAARAIGE</sequence>